<dbReference type="Proteomes" id="UP000664521">
    <property type="component" value="Unassembled WGS sequence"/>
</dbReference>
<keyword evidence="1" id="KW-0677">Repeat</keyword>
<dbReference type="OrthoDB" id="5388486at2759"/>
<dbReference type="PANTHER" id="PTHR24193:SF121">
    <property type="entry name" value="ADA2A-CONTAINING COMPLEX COMPONENT 3, ISOFORM D"/>
    <property type="match status" value="1"/>
</dbReference>
<dbReference type="GO" id="GO:0045944">
    <property type="term" value="P:positive regulation of transcription by RNA polymerase II"/>
    <property type="evidence" value="ECO:0007669"/>
    <property type="project" value="TreeGrafter"/>
</dbReference>
<feature type="repeat" description="ANK" evidence="3">
    <location>
        <begin position="423"/>
        <end position="455"/>
    </location>
</feature>
<feature type="compositionally biased region" description="Basic and acidic residues" evidence="4">
    <location>
        <begin position="556"/>
        <end position="594"/>
    </location>
</feature>
<dbReference type="InterPro" id="IPR002110">
    <property type="entry name" value="Ankyrin_rpt"/>
</dbReference>
<name>A0A8H3FXY0_9LECA</name>
<evidence type="ECO:0000256" key="4">
    <source>
        <dbReference type="SAM" id="MobiDB-lite"/>
    </source>
</evidence>
<accession>A0A8H3FXY0</accession>
<evidence type="ECO:0000256" key="1">
    <source>
        <dbReference type="ARBA" id="ARBA00022737"/>
    </source>
</evidence>
<dbReference type="Pfam" id="PF12796">
    <property type="entry name" value="Ank_2"/>
    <property type="match status" value="1"/>
</dbReference>
<dbReference type="AlphaFoldDB" id="A0A8H3FXY0"/>
<dbReference type="GO" id="GO:0005634">
    <property type="term" value="C:nucleus"/>
    <property type="evidence" value="ECO:0007669"/>
    <property type="project" value="TreeGrafter"/>
</dbReference>
<keyword evidence="6" id="KW-1185">Reference proteome</keyword>
<organism evidence="5 6">
    <name type="scientific">Heterodermia speciosa</name>
    <dbReference type="NCBI Taxonomy" id="116794"/>
    <lineage>
        <taxon>Eukaryota</taxon>
        <taxon>Fungi</taxon>
        <taxon>Dikarya</taxon>
        <taxon>Ascomycota</taxon>
        <taxon>Pezizomycotina</taxon>
        <taxon>Lecanoromycetes</taxon>
        <taxon>OSLEUM clade</taxon>
        <taxon>Lecanoromycetidae</taxon>
        <taxon>Caliciales</taxon>
        <taxon>Physciaceae</taxon>
        <taxon>Heterodermia</taxon>
    </lineage>
</organism>
<dbReference type="GO" id="GO:0000976">
    <property type="term" value="F:transcription cis-regulatory region binding"/>
    <property type="evidence" value="ECO:0007669"/>
    <property type="project" value="TreeGrafter"/>
</dbReference>
<dbReference type="PROSITE" id="PS50088">
    <property type="entry name" value="ANK_REPEAT"/>
    <property type="match status" value="4"/>
</dbReference>
<dbReference type="Gene3D" id="1.25.40.20">
    <property type="entry name" value="Ankyrin repeat-containing domain"/>
    <property type="match status" value="2"/>
</dbReference>
<dbReference type="PROSITE" id="PS50297">
    <property type="entry name" value="ANK_REP_REGION"/>
    <property type="match status" value="4"/>
</dbReference>
<feature type="repeat" description="ANK" evidence="3">
    <location>
        <begin position="356"/>
        <end position="388"/>
    </location>
</feature>
<dbReference type="PANTHER" id="PTHR24193">
    <property type="entry name" value="ANKYRIN REPEAT PROTEIN"/>
    <property type="match status" value="1"/>
</dbReference>
<dbReference type="SUPFAM" id="SSF48403">
    <property type="entry name" value="Ankyrin repeat"/>
    <property type="match status" value="1"/>
</dbReference>
<gene>
    <name evidence="5" type="ORF">HETSPECPRED_008467</name>
</gene>
<protein>
    <recommendedName>
        <fullName evidence="7">C2H2-type domain-containing protein</fullName>
    </recommendedName>
</protein>
<feature type="repeat" description="ANK" evidence="3">
    <location>
        <begin position="323"/>
        <end position="355"/>
    </location>
</feature>
<proteinExistence type="predicted"/>
<reference evidence="5" key="1">
    <citation type="submission" date="2021-03" db="EMBL/GenBank/DDBJ databases">
        <authorList>
            <person name="Tagirdzhanova G."/>
        </authorList>
    </citation>
    <scope>NUCLEOTIDE SEQUENCE</scope>
</reference>
<keyword evidence="2 3" id="KW-0040">ANK repeat</keyword>
<evidence type="ECO:0000313" key="6">
    <source>
        <dbReference type="Proteomes" id="UP000664521"/>
    </source>
</evidence>
<feature type="region of interest" description="Disordered" evidence="4">
    <location>
        <begin position="546"/>
        <end position="594"/>
    </location>
</feature>
<evidence type="ECO:0008006" key="7">
    <source>
        <dbReference type="Google" id="ProtNLM"/>
    </source>
</evidence>
<dbReference type="InterPro" id="IPR036770">
    <property type="entry name" value="Ankyrin_rpt-contain_sf"/>
</dbReference>
<dbReference type="SMART" id="SM00248">
    <property type="entry name" value="ANK"/>
    <property type="match status" value="6"/>
</dbReference>
<feature type="repeat" description="ANK" evidence="3">
    <location>
        <begin position="456"/>
        <end position="488"/>
    </location>
</feature>
<dbReference type="Pfam" id="PF00023">
    <property type="entry name" value="Ank"/>
    <property type="match status" value="2"/>
</dbReference>
<dbReference type="EMBL" id="CAJPDS010000065">
    <property type="protein sequence ID" value="CAF9932869.1"/>
    <property type="molecule type" value="Genomic_DNA"/>
</dbReference>
<sequence>MSDHMSSDRIVTETTFETPSPVEDCTKLTVDFEIVEDVEAELSEFVRLSCLGHFEEAERVFQECLCFHEDLFPVAAEYGDFLLRQEKFEKLLSFTNEKPTFAEPKETAIFELMGVVARLHLQHLQRGRISDQGWLAWVKSFWSRGLIQSSLNSLEDVDEHLLDLFLRIAVIIHVDCADLIFNSIEKQLGAFGDGWNEFNGRLEVIFRNGHFWEAQGFLGYCLAYSNLRDRKRLLSQYCHAVGSVGVSRDETIMALTYLVSTLTQLIPLSVGQRVIEDTSQEDKEASFHDHHKSLIHSAVRDGRLEDLLLLLDQGYNPVAIGYNGQTPLHLAATDGDVEIIQTLMIRGASPNIKDSIGQLPLHLAARNGHTEAVIALIRQGIPTDPLDSIGRTPLLLAAQGGHSMIVEIFLEQCSASWNLSDSMGQLPLHLAARNGHTEVVIALINQAPPLNQWDSKGRTPFHLAAQGGHSKVVKIFLEQDSAACVNDLTFEGTLRAAAQGGHVEVMKLLTIAALNVQSGDHEAYTEDADDVLNTNNDDLDNRLNIESGHIAGEGRVPVESKMSTKDKTVDDGQKSSKLHREDDDSLEYKPSKRAKTADRMRPYTCVFARYGCAARYGSKNEWKRHVSSQHLRPGIWRCDLGACVRYIKITSTLGTSSSTIPTLSRSRSPMFPLFNDFNRKDLFTQHVRRTHGPSPTAPEEERINFDSILEGIRTRCWITLHDSPPRSLCGFCLHSEGRETIFEGQSGWVERMDHVGRHLERGEKEEEEDIELKNWLMEEGLLCWDEKQKEWKIQGATNHQ</sequence>
<comment type="caution">
    <text evidence="5">The sequence shown here is derived from an EMBL/GenBank/DDBJ whole genome shotgun (WGS) entry which is preliminary data.</text>
</comment>
<evidence type="ECO:0000313" key="5">
    <source>
        <dbReference type="EMBL" id="CAF9932869.1"/>
    </source>
</evidence>
<evidence type="ECO:0000256" key="2">
    <source>
        <dbReference type="ARBA" id="ARBA00023043"/>
    </source>
</evidence>
<evidence type="ECO:0000256" key="3">
    <source>
        <dbReference type="PROSITE-ProRule" id="PRU00023"/>
    </source>
</evidence>
<dbReference type="InterPro" id="IPR050663">
    <property type="entry name" value="Ankyrin-SOCS_Box"/>
</dbReference>